<accession>A0A7D9D6I1</accession>
<dbReference type="PANTHER" id="PTHR45992:SF2">
    <property type="entry name" value="EUKARYOTIC ELONGATION FACTOR 2 KINASE"/>
    <property type="match status" value="1"/>
</dbReference>
<keyword evidence="4" id="KW-0418">Kinase</keyword>
<dbReference type="Pfam" id="PF02816">
    <property type="entry name" value="Alpha_kinase"/>
    <property type="match status" value="1"/>
</dbReference>
<keyword evidence="1" id="KW-0723">Serine/threonine-protein kinase</keyword>
<dbReference type="OrthoDB" id="5957748at2759"/>
<dbReference type="InterPro" id="IPR011009">
    <property type="entry name" value="Kinase-like_dom_sf"/>
</dbReference>
<dbReference type="EMBL" id="CACRXK020000081">
    <property type="protein sequence ID" value="CAB3977937.1"/>
    <property type="molecule type" value="Genomic_DNA"/>
</dbReference>
<keyword evidence="5" id="KW-0067">ATP-binding</keyword>
<name>A0A7D9D6I1_PARCT</name>
<evidence type="ECO:0000256" key="5">
    <source>
        <dbReference type="ARBA" id="ARBA00022840"/>
    </source>
</evidence>
<dbReference type="SMART" id="SM00811">
    <property type="entry name" value="Alpha_kinase"/>
    <property type="match status" value="1"/>
</dbReference>
<dbReference type="GO" id="GO:0004674">
    <property type="term" value="F:protein serine/threonine kinase activity"/>
    <property type="evidence" value="ECO:0007669"/>
    <property type="project" value="UniProtKB-KW"/>
</dbReference>
<gene>
    <name evidence="6" type="ORF">PACLA_8A069688</name>
</gene>
<evidence type="ECO:0000256" key="3">
    <source>
        <dbReference type="ARBA" id="ARBA00022741"/>
    </source>
</evidence>
<dbReference type="InterPro" id="IPR004166">
    <property type="entry name" value="a-kinase_dom"/>
</dbReference>
<evidence type="ECO:0000256" key="4">
    <source>
        <dbReference type="ARBA" id="ARBA00022777"/>
    </source>
</evidence>
<evidence type="ECO:0000256" key="2">
    <source>
        <dbReference type="ARBA" id="ARBA00022679"/>
    </source>
</evidence>
<evidence type="ECO:0000313" key="7">
    <source>
        <dbReference type="Proteomes" id="UP001152795"/>
    </source>
</evidence>
<keyword evidence="2" id="KW-0808">Transferase</keyword>
<evidence type="ECO:0000256" key="1">
    <source>
        <dbReference type="ARBA" id="ARBA00022527"/>
    </source>
</evidence>
<reference evidence="6" key="1">
    <citation type="submission" date="2020-04" db="EMBL/GenBank/DDBJ databases">
        <authorList>
            <person name="Alioto T."/>
            <person name="Alioto T."/>
            <person name="Gomez Garrido J."/>
        </authorList>
    </citation>
    <scope>NUCLEOTIDE SEQUENCE</scope>
    <source>
        <strain evidence="6">A484AB</strain>
    </source>
</reference>
<dbReference type="AlphaFoldDB" id="A0A7D9D6I1"/>
<dbReference type="GO" id="GO:1903013">
    <property type="term" value="P:response to differentiation-inducing factor 1"/>
    <property type="evidence" value="ECO:0007669"/>
    <property type="project" value="TreeGrafter"/>
</dbReference>
<dbReference type="CDD" id="cd04515">
    <property type="entry name" value="Alpha_kinase"/>
    <property type="match status" value="1"/>
</dbReference>
<keyword evidence="6" id="KW-0675">Receptor</keyword>
<proteinExistence type="predicted"/>
<dbReference type="PROSITE" id="PS51158">
    <property type="entry name" value="ALPHA_KINASE"/>
    <property type="match status" value="1"/>
</dbReference>
<sequence length="404" mass="46199">MSKRNCKEDFAKFKERISKKRRKEDTTSKSDMDYITVQRLSSHVEGRYQKYARIGPLASIPLGREPTIQNIKEACKRYFNVEDGSHCDILAGERGPSWTETSQLNNWKVIHIRFIEESDECQLRDEKLVEISSSQRWKSHGTPKKTTPSMSTKVAASVPLSAMLKLGKIIQPTEEIVTVQLEEFKINEKAWAQPFEATLSLSKEKFASGGIRNAYIATPLSGLSPGKYVLKKIKEEKVDEIEKLFKSIEEHTRKAVQMNALVRNFAMTLASEAPVEYGCVLSYTKVYFGRLYGEFVTLENYLEGEFQKYVNNTGEVYGESEVTHKAEAFCHYTYERSEHQLMVVDIQGVDHNLFDPEVASSTLFYANDKTIFFCCGNLSTDAIDMFKAVHVCNKFCHMLKLKEM</sequence>
<organism evidence="6 7">
    <name type="scientific">Paramuricea clavata</name>
    <name type="common">Red gorgonian</name>
    <name type="synonym">Violescent sea-whip</name>
    <dbReference type="NCBI Taxonomy" id="317549"/>
    <lineage>
        <taxon>Eukaryota</taxon>
        <taxon>Metazoa</taxon>
        <taxon>Cnidaria</taxon>
        <taxon>Anthozoa</taxon>
        <taxon>Octocorallia</taxon>
        <taxon>Malacalcyonacea</taxon>
        <taxon>Plexauridae</taxon>
        <taxon>Paramuricea</taxon>
    </lineage>
</organism>
<evidence type="ECO:0000313" key="6">
    <source>
        <dbReference type="EMBL" id="CAB3977937.1"/>
    </source>
</evidence>
<comment type="caution">
    <text evidence="6">The sequence shown here is derived from an EMBL/GenBank/DDBJ whole genome shotgun (WGS) entry which is preliminary data.</text>
</comment>
<dbReference type="PANTHER" id="PTHR45992">
    <property type="entry name" value="EUKARYOTIC ELONGATION FACTOR 2 KINASE-RELATED"/>
    <property type="match status" value="1"/>
</dbReference>
<dbReference type="Gene3D" id="3.20.200.10">
    <property type="entry name" value="MHCK/EF2 kinase"/>
    <property type="match status" value="1"/>
</dbReference>
<dbReference type="GO" id="GO:0005524">
    <property type="term" value="F:ATP binding"/>
    <property type="evidence" value="ECO:0007669"/>
    <property type="project" value="UniProtKB-KW"/>
</dbReference>
<keyword evidence="7" id="KW-1185">Reference proteome</keyword>
<dbReference type="Proteomes" id="UP001152795">
    <property type="component" value="Unassembled WGS sequence"/>
</dbReference>
<dbReference type="InterPro" id="IPR051852">
    <property type="entry name" value="Alpha-type_PK"/>
</dbReference>
<protein>
    <submittedName>
        <fullName evidence="6">Transient receptor potential cation channel subfamily M member 6</fullName>
    </submittedName>
</protein>
<keyword evidence="3" id="KW-0547">Nucleotide-binding</keyword>
<dbReference type="GO" id="GO:0031037">
    <property type="term" value="P:myosin II filament disassembly"/>
    <property type="evidence" value="ECO:0007669"/>
    <property type="project" value="TreeGrafter"/>
</dbReference>
<dbReference type="SUPFAM" id="SSF56112">
    <property type="entry name" value="Protein kinase-like (PK-like)"/>
    <property type="match status" value="1"/>
</dbReference>